<name>A0A482VP37_ASBVE</name>
<dbReference type="InterPro" id="IPR029058">
    <property type="entry name" value="AB_hydrolase_fold"/>
</dbReference>
<dbReference type="InterPro" id="IPR002018">
    <property type="entry name" value="CarbesteraseB"/>
</dbReference>
<comment type="similarity">
    <text evidence="1">Belongs to the type-B carboxylesterase/lipase family.</text>
</comment>
<feature type="non-terminal residue" evidence="6">
    <location>
        <position position="1"/>
    </location>
</feature>
<evidence type="ECO:0000256" key="3">
    <source>
        <dbReference type="ARBA" id="ARBA00022801"/>
    </source>
</evidence>
<dbReference type="SUPFAM" id="SSF53474">
    <property type="entry name" value="alpha/beta-Hydrolases"/>
    <property type="match status" value="1"/>
</dbReference>
<feature type="domain" description="Carboxylesterase type B" evidence="5">
    <location>
        <begin position="1"/>
        <end position="259"/>
    </location>
</feature>
<dbReference type="Proteomes" id="UP000292052">
    <property type="component" value="Unassembled WGS sequence"/>
</dbReference>
<dbReference type="EMBL" id="QDEB01082179">
    <property type="protein sequence ID" value="RZC34189.1"/>
    <property type="molecule type" value="Genomic_DNA"/>
</dbReference>
<keyword evidence="3" id="KW-0378">Hydrolase</keyword>
<dbReference type="OrthoDB" id="6713606at2759"/>
<dbReference type="Gene3D" id="3.40.50.1820">
    <property type="entry name" value="alpha/beta hydrolase"/>
    <property type="match status" value="1"/>
</dbReference>
<organism evidence="6 7">
    <name type="scientific">Asbolus verrucosus</name>
    <name type="common">Desert ironclad beetle</name>
    <dbReference type="NCBI Taxonomy" id="1661398"/>
    <lineage>
        <taxon>Eukaryota</taxon>
        <taxon>Metazoa</taxon>
        <taxon>Ecdysozoa</taxon>
        <taxon>Arthropoda</taxon>
        <taxon>Hexapoda</taxon>
        <taxon>Insecta</taxon>
        <taxon>Pterygota</taxon>
        <taxon>Neoptera</taxon>
        <taxon>Endopterygota</taxon>
        <taxon>Coleoptera</taxon>
        <taxon>Polyphaga</taxon>
        <taxon>Cucujiformia</taxon>
        <taxon>Tenebrionidae</taxon>
        <taxon>Pimeliinae</taxon>
        <taxon>Asbolus</taxon>
    </lineage>
</organism>
<gene>
    <name evidence="6" type="ORF">BDFB_014523</name>
</gene>
<keyword evidence="4" id="KW-0325">Glycoprotein</keyword>
<dbReference type="Pfam" id="PF00135">
    <property type="entry name" value="COesterase"/>
    <property type="match status" value="1"/>
</dbReference>
<evidence type="ECO:0000256" key="4">
    <source>
        <dbReference type="ARBA" id="ARBA00023180"/>
    </source>
</evidence>
<protein>
    <submittedName>
        <fullName evidence="6">COesterase domain containing protein</fullName>
    </submittedName>
</protein>
<dbReference type="AlphaFoldDB" id="A0A482VP37"/>
<evidence type="ECO:0000256" key="2">
    <source>
        <dbReference type="ARBA" id="ARBA00022487"/>
    </source>
</evidence>
<sequence>GLFSGVILQSGTSINPWAIQRRAREFAFSTAALINDTFTNINDSVALLEFLLTVDAEDLKKAGKQFSASEDNPENEFLFHGGHWSPVIEAENEDAFITKKMFGLLQTGNVVTVPLLIGMTSEEILTLYAGVPTDMQIEDQTNRTEMGRLIREIYTGGEPFIDHFGGGVRFYSDNGFTRSIIKHAELYSKVAKTYFYQFSYDGELGGNNIHYDGAEYVGHAEEYFYIFCSDFRCNFTNYPRADQITSERIISILTNFAKHR</sequence>
<evidence type="ECO:0000259" key="5">
    <source>
        <dbReference type="Pfam" id="PF00135"/>
    </source>
</evidence>
<dbReference type="GO" id="GO:0052689">
    <property type="term" value="F:carboxylic ester hydrolase activity"/>
    <property type="evidence" value="ECO:0007669"/>
    <property type="project" value="UniProtKB-KW"/>
</dbReference>
<keyword evidence="7" id="KW-1185">Reference proteome</keyword>
<reference evidence="6 7" key="1">
    <citation type="submission" date="2017-03" db="EMBL/GenBank/DDBJ databases">
        <title>Genome of the blue death feigning beetle - Asbolus verrucosus.</title>
        <authorList>
            <person name="Rider S.D."/>
        </authorList>
    </citation>
    <scope>NUCLEOTIDE SEQUENCE [LARGE SCALE GENOMIC DNA]</scope>
    <source>
        <strain evidence="6">Butters</strain>
        <tissue evidence="6">Head and leg muscle</tissue>
    </source>
</reference>
<dbReference type="PANTHER" id="PTHR43142:SF1">
    <property type="entry name" value="CARBOXYLIC ESTER HYDROLASE"/>
    <property type="match status" value="1"/>
</dbReference>
<dbReference type="PANTHER" id="PTHR43142">
    <property type="entry name" value="CARBOXYLIC ESTER HYDROLASE"/>
    <property type="match status" value="1"/>
</dbReference>
<proteinExistence type="inferred from homology"/>
<accession>A0A482VP37</accession>
<evidence type="ECO:0000313" key="7">
    <source>
        <dbReference type="Proteomes" id="UP000292052"/>
    </source>
</evidence>
<keyword evidence="2" id="KW-0719">Serine esterase</keyword>
<comment type="caution">
    <text evidence="6">The sequence shown here is derived from an EMBL/GenBank/DDBJ whole genome shotgun (WGS) entry which is preliminary data.</text>
</comment>
<dbReference type="STRING" id="1661398.A0A482VP37"/>
<evidence type="ECO:0000313" key="6">
    <source>
        <dbReference type="EMBL" id="RZC34189.1"/>
    </source>
</evidence>
<evidence type="ECO:0000256" key="1">
    <source>
        <dbReference type="ARBA" id="ARBA00005964"/>
    </source>
</evidence>